<reference evidence="1" key="1">
    <citation type="journal article" date="2014" name="Int. J. Syst. Evol. Microbiol.">
        <title>Complete genome sequence of Corynebacterium casei LMG S-19264T (=DSM 44701T), isolated from a smear-ripened cheese.</title>
        <authorList>
            <consortium name="US DOE Joint Genome Institute (JGI-PGF)"/>
            <person name="Walter F."/>
            <person name="Albersmeier A."/>
            <person name="Kalinowski J."/>
            <person name="Ruckert C."/>
        </authorList>
    </citation>
    <scope>NUCLEOTIDE SEQUENCE</scope>
    <source>
        <strain evidence="1">CGMCC 1.12751</strain>
    </source>
</reference>
<protein>
    <submittedName>
        <fullName evidence="1">Uncharacterized protein</fullName>
    </submittedName>
</protein>
<dbReference type="Proteomes" id="UP000625976">
    <property type="component" value="Unassembled WGS sequence"/>
</dbReference>
<evidence type="ECO:0000313" key="1">
    <source>
        <dbReference type="EMBL" id="GGG36839.1"/>
    </source>
</evidence>
<keyword evidence="2" id="KW-1185">Reference proteome</keyword>
<name>A0A917GBU0_9FLAO</name>
<organism evidence="1 2">
    <name type="scientific">Bizionia arctica</name>
    <dbReference type="NCBI Taxonomy" id="1495645"/>
    <lineage>
        <taxon>Bacteria</taxon>
        <taxon>Pseudomonadati</taxon>
        <taxon>Bacteroidota</taxon>
        <taxon>Flavobacteriia</taxon>
        <taxon>Flavobacteriales</taxon>
        <taxon>Flavobacteriaceae</taxon>
        <taxon>Bizionia</taxon>
    </lineage>
</organism>
<comment type="caution">
    <text evidence="1">The sequence shown here is derived from an EMBL/GenBank/DDBJ whole genome shotgun (WGS) entry which is preliminary data.</text>
</comment>
<reference evidence="1" key="2">
    <citation type="submission" date="2020-09" db="EMBL/GenBank/DDBJ databases">
        <authorList>
            <person name="Sun Q."/>
            <person name="Zhou Y."/>
        </authorList>
    </citation>
    <scope>NUCLEOTIDE SEQUENCE</scope>
    <source>
        <strain evidence="1">CGMCC 1.12751</strain>
    </source>
</reference>
<sequence length="73" mass="8641">MIKNMKTVKDLLSEISTLIRDIETNYPEVYKYLDENPDTIPNMDHPEISTEDLEIYLATLKDLVLKYKKNHKN</sequence>
<dbReference type="AlphaFoldDB" id="A0A917GBU0"/>
<dbReference type="EMBL" id="BMFQ01000001">
    <property type="protein sequence ID" value="GGG36839.1"/>
    <property type="molecule type" value="Genomic_DNA"/>
</dbReference>
<gene>
    <name evidence="1" type="ORF">GCM10010976_05660</name>
</gene>
<proteinExistence type="predicted"/>
<accession>A0A917GBU0</accession>
<evidence type="ECO:0000313" key="2">
    <source>
        <dbReference type="Proteomes" id="UP000625976"/>
    </source>
</evidence>